<proteinExistence type="predicted"/>
<name>W6YME3_COCC2</name>
<dbReference type="KEGG" id="bze:COCCADRAFT_82403"/>
<gene>
    <name evidence="2" type="ORF">COCCADRAFT_82403</name>
</gene>
<dbReference type="AlphaFoldDB" id="W6YME3"/>
<reference evidence="2 3" key="1">
    <citation type="journal article" date="2013" name="PLoS Genet.">
        <title>Comparative genome structure, secondary metabolite, and effector coding capacity across Cochliobolus pathogens.</title>
        <authorList>
            <person name="Condon B.J."/>
            <person name="Leng Y."/>
            <person name="Wu D."/>
            <person name="Bushley K.E."/>
            <person name="Ohm R.A."/>
            <person name="Otillar R."/>
            <person name="Martin J."/>
            <person name="Schackwitz W."/>
            <person name="Grimwood J."/>
            <person name="MohdZainudin N."/>
            <person name="Xue C."/>
            <person name="Wang R."/>
            <person name="Manning V.A."/>
            <person name="Dhillon B."/>
            <person name="Tu Z.J."/>
            <person name="Steffenson B.J."/>
            <person name="Salamov A."/>
            <person name="Sun H."/>
            <person name="Lowry S."/>
            <person name="LaButti K."/>
            <person name="Han J."/>
            <person name="Copeland A."/>
            <person name="Lindquist E."/>
            <person name="Barry K."/>
            <person name="Schmutz J."/>
            <person name="Baker S.E."/>
            <person name="Ciuffetti L.M."/>
            <person name="Grigoriev I.V."/>
            <person name="Zhong S."/>
            <person name="Turgeon B.G."/>
        </authorList>
    </citation>
    <scope>NUCLEOTIDE SEQUENCE [LARGE SCALE GENOMIC DNA]</scope>
    <source>
        <strain evidence="2 3">26-R-13</strain>
    </source>
</reference>
<evidence type="ECO:0000256" key="1">
    <source>
        <dbReference type="SAM" id="MobiDB-lite"/>
    </source>
</evidence>
<dbReference type="Proteomes" id="UP000053841">
    <property type="component" value="Unassembled WGS sequence"/>
</dbReference>
<dbReference type="HOGENOM" id="CLU_2405271_0_0_1"/>
<evidence type="ECO:0000313" key="2">
    <source>
        <dbReference type="EMBL" id="EUC38663.1"/>
    </source>
</evidence>
<feature type="region of interest" description="Disordered" evidence="1">
    <location>
        <begin position="1"/>
        <end position="31"/>
    </location>
</feature>
<dbReference type="GeneID" id="19151362"/>
<evidence type="ECO:0000313" key="3">
    <source>
        <dbReference type="Proteomes" id="UP000053841"/>
    </source>
</evidence>
<protein>
    <submittedName>
        <fullName evidence="2">Uncharacterized protein</fullName>
    </submittedName>
</protein>
<dbReference type="RefSeq" id="XP_007707097.1">
    <property type="nucleotide sequence ID" value="XM_007708907.1"/>
</dbReference>
<organism evidence="2 3">
    <name type="scientific">Cochliobolus carbonum (strain 26-R-13)</name>
    <name type="common">Maize leaf spot fungus</name>
    <name type="synonym">Bipolaris zeicola</name>
    <dbReference type="NCBI Taxonomy" id="930089"/>
    <lineage>
        <taxon>Eukaryota</taxon>
        <taxon>Fungi</taxon>
        <taxon>Dikarya</taxon>
        <taxon>Ascomycota</taxon>
        <taxon>Pezizomycotina</taxon>
        <taxon>Dothideomycetes</taxon>
        <taxon>Pleosporomycetidae</taxon>
        <taxon>Pleosporales</taxon>
        <taxon>Pleosporineae</taxon>
        <taxon>Pleosporaceae</taxon>
        <taxon>Bipolaris</taxon>
    </lineage>
</organism>
<feature type="non-terminal residue" evidence="2">
    <location>
        <position position="1"/>
    </location>
</feature>
<keyword evidence="3" id="KW-1185">Reference proteome</keyword>
<sequence length="93" mass="10263">PTTATLPQPPPPHSPIQKKTRGCKGTTAVPPKHRSTEVYELTYQNLQLTSLFVAGLAADKAKPCHNAVKKNPRRARRIRFLPCRKATYGAFLG</sequence>
<dbReference type="EMBL" id="KI964541">
    <property type="protein sequence ID" value="EUC38663.1"/>
    <property type="molecule type" value="Genomic_DNA"/>
</dbReference>
<accession>W6YME3</accession>